<reference evidence="4" key="1">
    <citation type="submission" date="2020-03" db="EMBL/GenBank/DDBJ databases">
        <authorList>
            <person name="Chebbi M.A."/>
            <person name="Drezen J.M."/>
        </authorList>
    </citation>
    <scope>NUCLEOTIDE SEQUENCE</scope>
    <source>
        <tissue evidence="4">Whole body</tissue>
    </source>
</reference>
<feature type="domain" description="Alcohol dehydrogenase iron-type/glycerol dehydrogenase GldA" evidence="3">
    <location>
        <begin position="10"/>
        <end position="70"/>
    </location>
</feature>
<evidence type="ECO:0000259" key="3">
    <source>
        <dbReference type="Pfam" id="PF00465"/>
    </source>
</evidence>
<dbReference type="InterPro" id="IPR039697">
    <property type="entry name" value="Alcohol_dehydrogenase_Fe"/>
</dbReference>
<dbReference type="Proteomes" id="UP000729913">
    <property type="component" value="Unassembled WGS sequence"/>
</dbReference>
<dbReference type="AlphaFoldDB" id="A0A8J5UYJ1"/>
<dbReference type="PANTHER" id="PTHR11496:SF83">
    <property type="entry name" value="HYDROXYACID-OXOACID TRANSHYDROGENASE, MITOCHONDRIAL"/>
    <property type="match status" value="1"/>
</dbReference>
<gene>
    <name evidence="4" type="ORF">G9C98_005802</name>
</gene>
<comment type="caution">
    <text evidence="4">The sequence shown here is derived from an EMBL/GenBank/DDBJ whole genome shotgun (WGS) entry which is preliminary data.</text>
</comment>
<dbReference type="GO" id="GO:0005739">
    <property type="term" value="C:mitochondrion"/>
    <property type="evidence" value="ECO:0007669"/>
    <property type="project" value="TreeGrafter"/>
</dbReference>
<dbReference type="OrthoDB" id="339764at2759"/>
<dbReference type="PANTHER" id="PTHR11496">
    <property type="entry name" value="ALCOHOL DEHYDROGENASE"/>
    <property type="match status" value="1"/>
</dbReference>
<keyword evidence="5" id="KW-1185">Reference proteome</keyword>
<organism evidence="4 5">
    <name type="scientific">Cotesia typhae</name>
    <dbReference type="NCBI Taxonomy" id="2053667"/>
    <lineage>
        <taxon>Eukaryota</taxon>
        <taxon>Metazoa</taxon>
        <taxon>Ecdysozoa</taxon>
        <taxon>Arthropoda</taxon>
        <taxon>Hexapoda</taxon>
        <taxon>Insecta</taxon>
        <taxon>Pterygota</taxon>
        <taxon>Neoptera</taxon>
        <taxon>Endopterygota</taxon>
        <taxon>Hymenoptera</taxon>
        <taxon>Apocrita</taxon>
        <taxon>Ichneumonoidea</taxon>
        <taxon>Braconidae</taxon>
        <taxon>Microgastrinae</taxon>
        <taxon>Cotesia</taxon>
    </lineage>
</organism>
<dbReference type="Pfam" id="PF00465">
    <property type="entry name" value="Fe-ADH"/>
    <property type="match status" value="1"/>
</dbReference>
<evidence type="ECO:0000313" key="5">
    <source>
        <dbReference type="Proteomes" id="UP000729913"/>
    </source>
</evidence>
<dbReference type="EMBL" id="JAAOIC020000047">
    <property type="protein sequence ID" value="KAG8037591.1"/>
    <property type="molecule type" value="Genomic_DNA"/>
</dbReference>
<protein>
    <recommendedName>
        <fullName evidence="3">Alcohol dehydrogenase iron-type/glycerol dehydrogenase GldA domain-containing protein</fullName>
    </recommendedName>
</protein>
<dbReference type="InterPro" id="IPR001670">
    <property type="entry name" value="ADH_Fe/GldA"/>
</dbReference>
<comment type="function">
    <text evidence="2">Catalyzes the cofactor-independent reversible oxidation of gamma-hydroxybutyrate (GHB) to succinic semialdehyde (SSA) coupled to reduction of 2-ketoglutarate (2-KG) to D-2-hydroxyglutarate (D-2-HG). L-3-hydroxybutyrate (L-3-OHB) is also a substrate for HOT when using 2-KG as hydrogen acceptor, resulting in the formation of D-2-HG.</text>
</comment>
<evidence type="ECO:0000313" key="4">
    <source>
        <dbReference type="EMBL" id="KAG8037591.1"/>
    </source>
</evidence>
<sequence length="71" mass="7501">MTSKYMRPWGVGSVMDTCKVANLCLSDPEADFLDYVDPPIGLKKPVTKALRPLVAVPTTSGTGSEITGVSS</sequence>
<evidence type="ECO:0000256" key="1">
    <source>
        <dbReference type="ARBA" id="ARBA00023002"/>
    </source>
</evidence>
<dbReference type="GO" id="GO:0004022">
    <property type="term" value="F:alcohol dehydrogenase (NAD+) activity"/>
    <property type="evidence" value="ECO:0007669"/>
    <property type="project" value="TreeGrafter"/>
</dbReference>
<dbReference type="GO" id="GO:0046872">
    <property type="term" value="F:metal ion binding"/>
    <property type="evidence" value="ECO:0007669"/>
    <property type="project" value="InterPro"/>
</dbReference>
<proteinExistence type="predicted"/>
<accession>A0A8J5UYJ1</accession>
<reference evidence="4" key="2">
    <citation type="submission" date="2021-04" db="EMBL/GenBank/DDBJ databases">
        <title>Genome-wide patterns of bracovirus chromosomal integration into multiple host tissues during parasitism.</title>
        <authorList>
            <person name="Chebbi M.A.C."/>
        </authorList>
    </citation>
    <scope>NUCLEOTIDE SEQUENCE</scope>
    <source>
        <tissue evidence="4">Whole body</tissue>
    </source>
</reference>
<name>A0A8J5UYJ1_9HYME</name>
<keyword evidence="1" id="KW-0560">Oxidoreductase</keyword>
<evidence type="ECO:0000256" key="2">
    <source>
        <dbReference type="ARBA" id="ARBA00024921"/>
    </source>
</evidence>